<reference evidence="4 5" key="1">
    <citation type="submission" date="2024-04" db="EMBL/GenBank/DDBJ databases">
        <title>Human intestinal bacterial collection.</title>
        <authorList>
            <person name="Pauvert C."/>
            <person name="Hitch T.C.A."/>
            <person name="Clavel T."/>
        </authorList>
    </citation>
    <scope>NUCLEOTIDE SEQUENCE [LARGE SCALE GENOMIC DNA]</scope>
    <source>
        <strain evidence="4 5">CLA-AA-H145</strain>
    </source>
</reference>
<dbReference type="InterPro" id="IPR055087">
    <property type="entry name" value="GldL-like_N"/>
</dbReference>
<organism evidence="4 5">
    <name type="scientific">Hallella faecis</name>
    <dbReference type="NCBI Taxonomy" id="2841596"/>
    <lineage>
        <taxon>Bacteria</taxon>
        <taxon>Pseudomonadati</taxon>
        <taxon>Bacteroidota</taxon>
        <taxon>Bacteroidia</taxon>
        <taxon>Bacteroidales</taxon>
        <taxon>Prevotellaceae</taxon>
        <taxon>Hallella</taxon>
    </lineage>
</organism>
<feature type="transmembrane region" description="Helical" evidence="2">
    <location>
        <begin position="25"/>
        <end position="43"/>
    </location>
</feature>
<evidence type="ECO:0000256" key="2">
    <source>
        <dbReference type="SAM" id="Phobius"/>
    </source>
</evidence>
<protein>
    <submittedName>
        <fullName evidence="4">Gliding motility protein GldL</fullName>
    </submittedName>
</protein>
<evidence type="ECO:0000256" key="1">
    <source>
        <dbReference type="SAM" id="Coils"/>
    </source>
</evidence>
<keyword evidence="5" id="KW-1185">Reference proteome</keyword>
<dbReference type="RefSeq" id="WP_215759786.1">
    <property type="nucleotide sequence ID" value="NZ_JAHKBE010000020.1"/>
</dbReference>
<feature type="domain" description="Gliding motility protein GldL-like N-terminal" evidence="3">
    <location>
        <begin position="29"/>
        <end position="76"/>
    </location>
</feature>
<feature type="coiled-coil region" evidence="1">
    <location>
        <begin position="190"/>
        <end position="276"/>
    </location>
</feature>
<accession>A0ABV1FQM4</accession>
<evidence type="ECO:0000259" key="3">
    <source>
        <dbReference type="Pfam" id="PF22827"/>
    </source>
</evidence>
<keyword evidence="2" id="KW-0472">Membrane</keyword>
<keyword evidence="1" id="KW-0175">Coiled coil</keyword>
<dbReference type="Pfam" id="PF22827">
    <property type="entry name" value="GldL_N"/>
    <property type="match status" value="1"/>
</dbReference>
<keyword evidence="2" id="KW-1133">Transmembrane helix</keyword>
<proteinExistence type="predicted"/>
<comment type="caution">
    <text evidence="4">The sequence shown here is derived from an EMBL/GenBank/DDBJ whole genome shotgun (WGS) entry which is preliminary data.</text>
</comment>
<feature type="transmembrane region" description="Helical" evidence="2">
    <location>
        <begin position="50"/>
        <end position="71"/>
    </location>
</feature>
<sequence>MANHSKYNLVYRLQKWIDTVDGQTFLNYAYSWGASVVILGALFKLTHLPLANIMLFIGMGTEVFVFFISAFDRPFDKTADGRDLPTHMTEEYLASGKVTYSRGEQQAAEELAEEQSRMDGAAVASAQGGSTVIFAGGSAGQSSQAASASVAGQPLDEEQLQAVQAAAAGVAGATVVGTPNYVPQMSAEDAEKLNEAQSSYVDELKELVETLKKVNEQSARLTRDSEEMENLNRTLTGISRVYEMQLKGASQQIGTIDQINDQTRRMAQQIEQLNQIYARMIEAMTVNMRAAAPGASVAGAPSSVSSPSSQL</sequence>
<keyword evidence="2" id="KW-0812">Transmembrane</keyword>
<evidence type="ECO:0000313" key="5">
    <source>
        <dbReference type="Proteomes" id="UP001487296"/>
    </source>
</evidence>
<evidence type="ECO:0000313" key="4">
    <source>
        <dbReference type="EMBL" id="MEQ2486702.1"/>
    </source>
</evidence>
<name>A0ABV1FQM4_9BACT</name>
<dbReference type="InterPro" id="IPR019852">
    <property type="entry name" value="Motility-assoc_prot_GldL"/>
</dbReference>
<dbReference type="EMBL" id="JBBNFP010000020">
    <property type="protein sequence ID" value="MEQ2486702.1"/>
    <property type="molecule type" value="Genomic_DNA"/>
</dbReference>
<dbReference type="NCBIfam" id="TIGR03513">
    <property type="entry name" value="GldL_gliding"/>
    <property type="match status" value="1"/>
</dbReference>
<gene>
    <name evidence="4" type="primary">gldL</name>
    <name evidence="4" type="ORF">AAAT34_06500</name>
</gene>
<dbReference type="Proteomes" id="UP001487296">
    <property type="component" value="Unassembled WGS sequence"/>
</dbReference>